<sequence length="77" mass="7986">MARVKSTTSSATAGCVTCHGEGTGWTGPNALALAARHHDATGHSTWCDTHLSVRYGKAQADARQIDIEDAIRGAAHG</sequence>
<keyword evidence="2" id="KW-1185">Reference proteome</keyword>
<comment type="caution">
    <text evidence="1">The sequence shown here is derived from an EMBL/GenBank/DDBJ whole genome shotgun (WGS) entry which is preliminary data.</text>
</comment>
<proteinExistence type="predicted"/>
<gene>
    <name evidence="1" type="ORF">SP6_10_00170</name>
</gene>
<dbReference type="EMBL" id="BBJS01000010">
    <property type="protein sequence ID" value="GAN12438.1"/>
    <property type="molecule type" value="Genomic_DNA"/>
</dbReference>
<reference evidence="1 2" key="1">
    <citation type="submission" date="2014-08" db="EMBL/GenBank/DDBJ databases">
        <title>Whole genome shotgun sequence of Sphingomonas paucimobilis NBRC 13935.</title>
        <authorList>
            <person name="Hosoyama A."/>
            <person name="Hashimoto M."/>
            <person name="Hosoyama Y."/>
            <person name="Noguchi M."/>
            <person name="Uohara A."/>
            <person name="Ohji S."/>
            <person name="Katano-Makiyama Y."/>
            <person name="Ichikawa N."/>
            <person name="Kimura A."/>
            <person name="Yamazoe A."/>
            <person name="Fujita N."/>
        </authorList>
    </citation>
    <scope>NUCLEOTIDE SEQUENCE [LARGE SCALE GENOMIC DNA]</scope>
    <source>
        <strain evidence="1 2">NBRC 13935</strain>
    </source>
</reference>
<protein>
    <submittedName>
        <fullName evidence="1">DNA, contig: SP610</fullName>
    </submittedName>
</protein>
<dbReference type="AlphaFoldDB" id="A0A0C9NCE7"/>
<organism evidence="1 2">
    <name type="scientific">Sphingomonas paucimobilis NBRC 13935</name>
    <dbReference type="NCBI Taxonomy" id="1219050"/>
    <lineage>
        <taxon>Bacteria</taxon>
        <taxon>Pseudomonadati</taxon>
        <taxon>Pseudomonadota</taxon>
        <taxon>Alphaproteobacteria</taxon>
        <taxon>Sphingomonadales</taxon>
        <taxon>Sphingomonadaceae</taxon>
        <taxon>Sphingomonas</taxon>
    </lineage>
</organism>
<dbReference type="Proteomes" id="UP000032025">
    <property type="component" value="Unassembled WGS sequence"/>
</dbReference>
<dbReference type="RefSeq" id="WP_042468408.1">
    <property type="nucleotide sequence ID" value="NZ_BBJS01000010.1"/>
</dbReference>
<evidence type="ECO:0000313" key="2">
    <source>
        <dbReference type="Proteomes" id="UP000032025"/>
    </source>
</evidence>
<dbReference type="GeneID" id="78526389"/>
<accession>A0A0C9NCE7</accession>
<evidence type="ECO:0000313" key="1">
    <source>
        <dbReference type="EMBL" id="GAN12438.1"/>
    </source>
</evidence>
<name>A0A0C9NCE7_SPHPI</name>